<proteinExistence type="predicted"/>
<protein>
    <recommendedName>
        <fullName evidence="3">Nucleotidyltransferase</fullName>
    </recommendedName>
</protein>
<sequence length="226" mass="25131">MTEILLAGIVGSTAYGLATPDSDVDRLGVFAAPTRSLLGLRTPRESIVSTSPDRTLHEARKWCSLALGGNPTAMELVWLPDDLYETRTPFGDELIGIRSAFLSAKRVRDAYLGYATQQFRKLENRGDGSFSADTRKRTAKHARHLARLVHQGRELYATGNLRIRLDDPGWYRDFGDGVAGGDVEAARRLLAETEADFDRIRTPLPDRPDEDTVESWLLAVRQANYA</sequence>
<dbReference type="Pfam" id="PF10127">
    <property type="entry name" value="RlaP"/>
    <property type="match status" value="1"/>
</dbReference>
<comment type="caution">
    <text evidence="1">The sequence shown here is derived from an EMBL/GenBank/DDBJ whole genome shotgun (WGS) entry which is preliminary data.</text>
</comment>
<evidence type="ECO:0000313" key="2">
    <source>
        <dbReference type="Proteomes" id="UP001501442"/>
    </source>
</evidence>
<gene>
    <name evidence="1" type="ORF">GCM10023196_096860</name>
</gene>
<evidence type="ECO:0008006" key="3">
    <source>
        <dbReference type="Google" id="ProtNLM"/>
    </source>
</evidence>
<dbReference type="InterPro" id="IPR018775">
    <property type="entry name" value="RlaP"/>
</dbReference>
<evidence type="ECO:0000313" key="1">
    <source>
        <dbReference type="EMBL" id="GAA4638572.1"/>
    </source>
</evidence>
<dbReference type="EMBL" id="BAABHK010000023">
    <property type="protein sequence ID" value="GAA4638572.1"/>
    <property type="molecule type" value="Genomic_DNA"/>
</dbReference>
<dbReference type="Proteomes" id="UP001501442">
    <property type="component" value="Unassembled WGS sequence"/>
</dbReference>
<accession>A0ABP8URV1</accession>
<name>A0ABP8URV1_9ACTN</name>
<reference evidence="2" key="1">
    <citation type="journal article" date="2019" name="Int. J. Syst. Evol. Microbiol.">
        <title>The Global Catalogue of Microorganisms (GCM) 10K type strain sequencing project: providing services to taxonomists for standard genome sequencing and annotation.</title>
        <authorList>
            <consortium name="The Broad Institute Genomics Platform"/>
            <consortium name="The Broad Institute Genome Sequencing Center for Infectious Disease"/>
            <person name="Wu L."/>
            <person name="Ma J."/>
        </authorList>
    </citation>
    <scope>NUCLEOTIDE SEQUENCE [LARGE SCALE GENOMIC DNA]</scope>
    <source>
        <strain evidence="2">JCM 17939</strain>
    </source>
</reference>
<organism evidence="1 2">
    <name type="scientific">Actinoallomurus vinaceus</name>
    <dbReference type="NCBI Taxonomy" id="1080074"/>
    <lineage>
        <taxon>Bacteria</taxon>
        <taxon>Bacillati</taxon>
        <taxon>Actinomycetota</taxon>
        <taxon>Actinomycetes</taxon>
        <taxon>Streptosporangiales</taxon>
        <taxon>Thermomonosporaceae</taxon>
        <taxon>Actinoallomurus</taxon>
    </lineage>
</organism>
<dbReference type="PANTHER" id="PTHR34817">
    <property type="entry name" value="NUCLEOTIDYLTRANSFERASE"/>
    <property type="match status" value="1"/>
</dbReference>
<keyword evidence="2" id="KW-1185">Reference proteome</keyword>
<dbReference type="PANTHER" id="PTHR34817:SF1">
    <property type="entry name" value="NUCLEOTIDYLTRANSFERASE"/>
    <property type="match status" value="1"/>
</dbReference>
<dbReference type="RefSeq" id="WP_345442059.1">
    <property type="nucleotide sequence ID" value="NZ_BAABHK010000023.1"/>
</dbReference>